<keyword evidence="10" id="KW-1185">Reference proteome</keyword>
<dbReference type="OrthoDB" id="9806984at2"/>
<keyword evidence="3" id="KW-0997">Cell inner membrane</keyword>
<dbReference type="PANTHER" id="PTHR30462">
    <property type="entry name" value="INTERMEMBRANE TRANSPORT PROTEIN PQIB-RELATED"/>
    <property type="match status" value="1"/>
</dbReference>
<organism evidence="9 10">
    <name type="scientific">Acidithiobacillus thiooxidans</name>
    <name type="common">Thiobacillus thiooxidans</name>
    <dbReference type="NCBI Taxonomy" id="930"/>
    <lineage>
        <taxon>Bacteria</taxon>
        <taxon>Pseudomonadati</taxon>
        <taxon>Pseudomonadota</taxon>
        <taxon>Acidithiobacillia</taxon>
        <taxon>Acidithiobacillales</taxon>
        <taxon>Acidithiobacillaceae</taxon>
        <taxon>Acidithiobacillus</taxon>
    </lineage>
</organism>
<dbReference type="AlphaFoldDB" id="A0A1C2I3S5"/>
<feature type="transmembrane region" description="Helical" evidence="7">
    <location>
        <begin position="17"/>
        <end position="35"/>
    </location>
</feature>
<dbReference type="RefSeq" id="WP_065980332.1">
    <property type="nucleotide sequence ID" value="NZ_LWRY01000159.1"/>
</dbReference>
<comment type="caution">
    <text evidence="9">The sequence shown here is derived from an EMBL/GenBank/DDBJ whole genome shotgun (WGS) entry which is preliminary data.</text>
</comment>
<dbReference type="EMBL" id="LWRY01000159">
    <property type="protein sequence ID" value="OCX70645.1"/>
    <property type="molecule type" value="Genomic_DNA"/>
</dbReference>
<dbReference type="PANTHER" id="PTHR30462:SF0">
    <property type="entry name" value="INTERMEMBRANE TRANSPORT PROTEIN YEBT"/>
    <property type="match status" value="1"/>
</dbReference>
<keyword evidence="2" id="KW-1003">Cell membrane</keyword>
<evidence type="ECO:0000256" key="4">
    <source>
        <dbReference type="ARBA" id="ARBA00022692"/>
    </source>
</evidence>
<name>A0A1C2I3S5_ACITH</name>
<feature type="domain" description="Mce/MlaD" evidence="8">
    <location>
        <begin position="41"/>
        <end position="132"/>
    </location>
</feature>
<reference evidence="9" key="1">
    <citation type="journal article" date="2016" name="Int. J. Mol. Sci.">
        <title>Comparative genomics of the extreme acidophile Acidithiobacillus thiooxidans reveals intraspecific divergence and niche adaptation.</title>
        <authorList>
            <person name="Zhang X."/>
            <person name="Feng X."/>
            <person name="Tao J."/>
            <person name="Ma L."/>
            <person name="Xiao Y."/>
            <person name="Liang Y."/>
            <person name="Liu X."/>
            <person name="Yin H."/>
        </authorList>
    </citation>
    <scope>NUCLEOTIDE SEQUENCE [LARGE SCALE GENOMIC DNA]</scope>
    <source>
        <strain evidence="9">DXS-W</strain>
    </source>
</reference>
<keyword evidence="6 7" id="KW-0472">Membrane</keyword>
<evidence type="ECO:0000256" key="3">
    <source>
        <dbReference type="ARBA" id="ARBA00022519"/>
    </source>
</evidence>
<evidence type="ECO:0000313" key="10">
    <source>
        <dbReference type="Proteomes" id="UP000095008"/>
    </source>
</evidence>
<evidence type="ECO:0000256" key="5">
    <source>
        <dbReference type="ARBA" id="ARBA00022989"/>
    </source>
</evidence>
<sequence>MNNPLPTAKIRRSRWPGLIWAVPVAALAIVAWLALRSYMEQGPTVTVQFPTMGGIKANHTVVKYRGVTVGHVTAVKLSKSLGEISVSMRFDNYMAHHLGKGTRYWVAGEKVSFSDLSSLKSIIAGPYIGIDPHSGPTRHHVIGLDEEPVLKSESKGITLILHAPEKGNISRGAPILFRGEQVGEIRGETLQKNGEGFDIYAFIPETNQHLVNARSRFWSSGNIAVSLFGEHPGVHIPAIPALISGAISFSTPKTGSSVDNNAQFPLYASAAAAENAPVENAVAYQMRMPGGPQGLKTGAAVMLEGARVGSVTAVHMFFDTKRQALLTDIDIKINPEAIPLQGGQAWDMAHPSAQMNGILRHLIAQGLRAQLGSTVPMLGSRVIDLSLVPGAKAARLLPGQPPIIPMVHEAGIQDSIQQLNDILTKIHALPLQKIAANLDQLSQNLATLSSSPQTRETLQHVQQIMAHLDTLTRTANQQLPAILKSLKGASQEAHAALQAGNALLHSQGSAANAPESTTLPRALYELSRTAQSLRELTDYLNSHPNALIFGKRP</sequence>
<evidence type="ECO:0000256" key="6">
    <source>
        <dbReference type="ARBA" id="ARBA00023136"/>
    </source>
</evidence>
<evidence type="ECO:0000256" key="2">
    <source>
        <dbReference type="ARBA" id="ARBA00022475"/>
    </source>
</evidence>
<dbReference type="Proteomes" id="UP000095008">
    <property type="component" value="Unassembled WGS sequence"/>
</dbReference>
<evidence type="ECO:0000259" key="8">
    <source>
        <dbReference type="Pfam" id="PF02470"/>
    </source>
</evidence>
<evidence type="ECO:0000256" key="1">
    <source>
        <dbReference type="ARBA" id="ARBA00004533"/>
    </source>
</evidence>
<proteinExistence type="predicted"/>
<dbReference type="InterPro" id="IPR003399">
    <property type="entry name" value="Mce/MlaD"/>
</dbReference>
<evidence type="ECO:0000313" key="9">
    <source>
        <dbReference type="EMBL" id="OCX70645.1"/>
    </source>
</evidence>
<dbReference type="Pfam" id="PF02470">
    <property type="entry name" value="MlaD"/>
    <property type="match status" value="1"/>
</dbReference>
<gene>
    <name evidence="9" type="ORF">A6M23_13645</name>
</gene>
<comment type="subcellular location">
    <subcellularLocation>
        <location evidence="1">Cell inner membrane</location>
    </subcellularLocation>
</comment>
<protein>
    <recommendedName>
        <fullName evidence="8">Mce/MlaD domain-containing protein</fullName>
    </recommendedName>
</protein>
<keyword evidence="5 7" id="KW-1133">Transmembrane helix</keyword>
<accession>A0A1C2I3S5</accession>
<dbReference type="GO" id="GO:0005886">
    <property type="term" value="C:plasma membrane"/>
    <property type="evidence" value="ECO:0007669"/>
    <property type="project" value="UniProtKB-SubCell"/>
</dbReference>
<evidence type="ECO:0000256" key="7">
    <source>
        <dbReference type="SAM" id="Phobius"/>
    </source>
</evidence>
<keyword evidence="4 7" id="KW-0812">Transmembrane</keyword>
<dbReference type="InterPro" id="IPR051800">
    <property type="entry name" value="PqiA-PqiB_transport"/>
</dbReference>